<evidence type="ECO:0000313" key="1">
    <source>
        <dbReference type="EMBL" id="SDG94607.1"/>
    </source>
</evidence>
<dbReference type="Proteomes" id="UP000198614">
    <property type="component" value="Unassembled WGS sequence"/>
</dbReference>
<evidence type="ECO:0008006" key="3">
    <source>
        <dbReference type="Google" id="ProtNLM"/>
    </source>
</evidence>
<dbReference type="SUPFAM" id="SSF56349">
    <property type="entry name" value="DNA breaking-rejoining enzymes"/>
    <property type="match status" value="1"/>
</dbReference>
<reference evidence="1 2" key="1">
    <citation type="submission" date="2016-10" db="EMBL/GenBank/DDBJ databases">
        <authorList>
            <person name="de Groot N.N."/>
        </authorList>
    </citation>
    <scope>NUCLEOTIDE SEQUENCE [LARGE SCALE GENOMIC DNA]</scope>
    <source>
        <strain evidence="1 2">CGMCC 4.1859</strain>
    </source>
</reference>
<dbReference type="InterPro" id="IPR011010">
    <property type="entry name" value="DNA_brk_join_enz"/>
</dbReference>
<proteinExistence type="predicted"/>
<gene>
    <name evidence="1" type="ORF">SAMN05216260_1396</name>
</gene>
<evidence type="ECO:0000313" key="2">
    <source>
        <dbReference type="Proteomes" id="UP000198614"/>
    </source>
</evidence>
<dbReference type="GO" id="GO:0003677">
    <property type="term" value="F:DNA binding"/>
    <property type="evidence" value="ECO:0007669"/>
    <property type="project" value="InterPro"/>
</dbReference>
<protein>
    <recommendedName>
        <fullName evidence="3">Site-specific recombinase XerD</fullName>
    </recommendedName>
</protein>
<dbReference type="AlphaFoldDB" id="A0A1G7YE30"/>
<name>A0A1G7YE30_9ACTN</name>
<dbReference type="EMBL" id="FNAX01000039">
    <property type="protein sequence ID" value="SDG94607.1"/>
    <property type="molecule type" value="Genomic_DNA"/>
</dbReference>
<accession>A0A1G7YE30</accession>
<sequence length="487" mass="54708">MSRTRIHAEDPFCVRCRRAVRPRAAHWPEGYLCASCYAQALETYGTCAGCGIERLTPGLAPDGGKLCTDCAGGLGNFTCEQCGQEARRYRRGICARCVLAERLHELLGDDTGRIRPELLPLFETLRQMERPWGGLTWTNQPHVQQNLQALARNRAPLTHEGLSQLTPWRSVAYLRDLLMQCGVLPPADRHLLLFQRWLTEKLPTVSDPECRKLLDLFATWHIQRRLRALAGHGPLTSSQTQQARNKLCLAISFLEHLAQRGRSLADCTQADVDTWYAGGYTARRLTHSFLRWAVQSRHMPTVTIPHRSTANLAPITQHQRLALLRQLVNRDDIPLQDRVAAVLVLLYAQPLTRITRLSSDDVQHEDGKVLVRLGDPPSPVPAPFDGMLLNYLGQRPNTKTATNPDARWLFPGRRAGQPMPPEAMAPRLRQLGFPTRPGRTAAIRQLVLQAPAPVIARMLGYNDDHTTRLAEETGGTWRHYAPGDHSR</sequence>
<organism evidence="1 2">
    <name type="scientific">Streptomyces griseoaurantiacus</name>
    <dbReference type="NCBI Taxonomy" id="68213"/>
    <lineage>
        <taxon>Bacteria</taxon>
        <taxon>Bacillati</taxon>
        <taxon>Actinomycetota</taxon>
        <taxon>Actinomycetes</taxon>
        <taxon>Kitasatosporales</taxon>
        <taxon>Streptomycetaceae</taxon>
        <taxon>Streptomyces</taxon>
        <taxon>Streptomyces aurantiacus group</taxon>
    </lineage>
</organism>